<evidence type="ECO:0000313" key="3">
    <source>
        <dbReference type="Proteomes" id="UP000321577"/>
    </source>
</evidence>
<dbReference type="PANTHER" id="PTHR43471:SF10">
    <property type="entry name" value="SLL1107 PROTEIN"/>
    <property type="match status" value="1"/>
</dbReference>
<accession>A0A512M2M2</accession>
<gene>
    <name evidence="2" type="ORF">BGE01nite_02730</name>
</gene>
<dbReference type="EMBL" id="BKAG01000001">
    <property type="protein sequence ID" value="GEP40982.1"/>
    <property type="molecule type" value="Genomic_DNA"/>
</dbReference>
<evidence type="ECO:0000313" key="2">
    <source>
        <dbReference type="EMBL" id="GEP40982.1"/>
    </source>
</evidence>
<proteinExistence type="predicted"/>
<dbReference type="PANTHER" id="PTHR43471">
    <property type="entry name" value="ABC TRANSPORTER PERMEASE"/>
    <property type="match status" value="1"/>
</dbReference>
<evidence type="ECO:0008006" key="4">
    <source>
        <dbReference type="Google" id="ProtNLM"/>
    </source>
</evidence>
<keyword evidence="1" id="KW-1133">Transmembrane helix</keyword>
<keyword evidence="1" id="KW-0812">Transmembrane</keyword>
<feature type="transmembrane region" description="Helical" evidence="1">
    <location>
        <begin position="271"/>
        <end position="296"/>
    </location>
</feature>
<reference evidence="2 3" key="1">
    <citation type="submission" date="2019-07" db="EMBL/GenBank/DDBJ databases">
        <title>Whole genome shotgun sequence of Brevifollis gellanilyticus NBRC 108608.</title>
        <authorList>
            <person name="Hosoyama A."/>
            <person name="Uohara A."/>
            <person name="Ohji S."/>
            <person name="Ichikawa N."/>
        </authorList>
    </citation>
    <scope>NUCLEOTIDE SEQUENCE [LARGE SCALE GENOMIC DNA]</scope>
    <source>
        <strain evidence="2 3">NBRC 108608</strain>
    </source>
</reference>
<organism evidence="2 3">
    <name type="scientific">Brevifollis gellanilyticus</name>
    <dbReference type="NCBI Taxonomy" id="748831"/>
    <lineage>
        <taxon>Bacteria</taxon>
        <taxon>Pseudomonadati</taxon>
        <taxon>Verrucomicrobiota</taxon>
        <taxon>Verrucomicrobiia</taxon>
        <taxon>Verrucomicrobiales</taxon>
        <taxon>Verrucomicrobiaceae</taxon>
    </lineage>
</organism>
<feature type="transmembrane region" description="Helical" evidence="1">
    <location>
        <begin position="174"/>
        <end position="191"/>
    </location>
</feature>
<feature type="transmembrane region" description="Helical" evidence="1">
    <location>
        <begin position="114"/>
        <end position="138"/>
    </location>
</feature>
<feature type="transmembrane region" description="Helical" evidence="1">
    <location>
        <begin position="66"/>
        <end position="87"/>
    </location>
</feature>
<protein>
    <recommendedName>
        <fullName evidence="4">ABC transporter permease</fullName>
    </recommendedName>
</protein>
<evidence type="ECO:0000256" key="1">
    <source>
        <dbReference type="SAM" id="Phobius"/>
    </source>
</evidence>
<feature type="transmembrane region" description="Helical" evidence="1">
    <location>
        <begin position="33"/>
        <end position="54"/>
    </location>
</feature>
<sequence length="300" mass="32525">MFVITPRMTPSFSLSRIWTLATATVTQLLRMKIMAFLLIFCVIVVAAGFAFPVMNPEQQLKLLKDVSFGALQLFSIVIAVCATALLLPRDLEDRTLYTILSKPVPRFEYLLGKLFGVLILIGAGLLIMDIAFSGVLWLRQSFVLTQSVSALQQEGAATPEAIAQLNAFVGKQGLTWNLHLGVVAIFFKAAVITALTLMISCFASSTLFTIVISFFVTIAGHGQGLIREYFFTGQGGVVKKVLSALLAVVTPDMAVFDIIDNVINGELVTLAAFGMMAGITATYLVGYSVVSHLLFVEKEL</sequence>
<comment type="caution">
    <text evidence="2">The sequence shown here is derived from an EMBL/GenBank/DDBJ whole genome shotgun (WGS) entry which is preliminary data.</text>
</comment>
<feature type="transmembrane region" description="Helical" evidence="1">
    <location>
        <begin position="197"/>
        <end position="220"/>
    </location>
</feature>
<dbReference type="Proteomes" id="UP000321577">
    <property type="component" value="Unassembled WGS sequence"/>
</dbReference>
<dbReference type="AlphaFoldDB" id="A0A512M2M2"/>
<name>A0A512M2M2_9BACT</name>
<keyword evidence="3" id="KW-1185">Reference proteome</keyword>
<keyword evidence="1" id="KW-0472">Membrane</keyword>